<proteinExistence type="predicted"/>
<protein>
    <submittedName>
        <fullName evidence="2">Uncharacterized protein</fullName>
    </submittedName>
</protein>
<organism evidence="2 3">
    <name type="scientific">Rotaria socialis</name>
    <dbReference type="NCBI Taxonomy" id="392032"/>
    <lineage>
        <taxon>Eukaryota</taxon>
        <taxon>Metazoa</taxon>
        <taxon>Spiralia</taxon>
        <taxon>Gnathifera</taxon>
        <taxon>Rotifera</taxon>
        <taxon>Eurotatoria</taxon>
        <taxon>Bdelloidea</taxon>
        <taxon>Philodinida</taxon>
        <taxon>Philodinidae</taxon>
        <taxon>Rotaria</taxon>
    </lineage>
</organism>
<gene>
    <name evidence="2" type="ORF">HFQ381_LOCUS3033</name>
</gene>
<dbReference type="EMBL" id="CAJOBO010000105">
    <property type="protein sequence ID" value="CAF4130482.1"/>
    <property type="molecule type" value="Genomic_DNA"/>
</dbReference>
<evidence type="ECO:0000313" key="3">
    <source>
        <dbReference type="Proteomes" id="UP000663851"/>
    </source>
</evidence>
<dbReference type="Proteomes" id="UP000663851">
    <property type="component" value="Unassembled WGS sequence"/>
</dbReference>
<accession>A0A819X3W5</accession>
<name>A0A819X3W5_9BILA</name>
<feature type="region of interest" description="Disordered" evidence="1">
    <location>
        <begin position="113"/>
        <end position="134"/>
    </location>
</feature>
<evidence type="ECO:0000256" key="1">
    <source>
        <dbReference type="SAM" id="MobiDB-lite"/>
    </source>
</evidence>
<feature type="compositionally biased region" description="Gly residues" evidence="1">
    <location>
        <begin position="116"/>
        <end position="125"/>
    </location>
</feature>
<dbReference type="AlphaFoldDB" id="A0A819X3W5"/>
<reference evidence="2" key="1">
    <citation type="submission" date="2021-02" db="EMBL/GenBank/DDBJ databases">
        <authorList>
            <person name="Nowell W R."/>
        </authorList>
    </citation>
    <scope>NUCLEOTIDE SEQUENCE</scope>
</reference>
<evidence type="ECO:0000313" key="2">
    <source>
        <dbReference type="EMBL" id="CAF4130482.1"/>
    </source>
</evidence>
<comment type="caution">
    <text evidence="2">The sequence shown here is derived from an EMBL/GenBank/DDBJ whole genome shotgun (WGS) entry which is preliminary data.</text>
</comment>
<sequence length="134" mass="14923">MSRLPLQAMNFANQQNMAVQNNNNIPPAPPFQGFVVFLQQQQQSWSKKTAPVSGLLRRPLRWPEWLSWELQQQSSVNRGRTRHLGLGGICRGCDRTRAGGVLRHNGLTRVGDRVRGGSGEIGGGKKISTRRATH</sequence>